<accession>A0ABY1QY04</accession>
<feature type="compositionally biased region" description="Basic residues" evidence="1">
    <location>
        <begin position="63"/>
        <end position="73"/>
    </location>
</feature>
<gene>
    <name evidence="3" type="ORF">SAMN06296065_12615</name>
</gene>
<evidence type="ECO:0000313" key="3">
    <source>
        <dbReference type="EMBL" id="SMP82652.1"/>
    </source>
</evidence>
<evidence type="ECO:0000256" key="1">
    <source>
        <dbReference type="SAM" id="MobiDB-lite"/>
    </source>
</evidence>
<protein>
    <submittedName>
        <fullName evidence="3">Transposase IS66 family protein</fullName>
    </submittedName>
</protein>
<comment type="caution">
    <text evidence="3">The sequence shown here is derived from an EMBL/GenBank/DDBJ whole genome shotgun (WGS) entry which is preliminary data.</text>
</comment>
<keyword evidence="4" id="KW-1185">Reference proteome</keyword>
<dbReference type="Proteomes" id="UP001157910">
    <property type="component" value="Unassembled WGS sequence"/>
</dbReference>
<dbReference type="PANTHER" id="PTHR33678">
    <property type="entry name" value="BLL1576 PROTEIN"/>
    <property type="match status" value="1"/>
</dbReference>
<name>A0ABY1QY04_9SPHN</name>
<feature type="non-terminal residue" evidence="3">
    <location>
        <position position="212"/>
    </location>
</feature>
<feature type="domain" description="C2H2-type" evidence="2">
    <location>
        <begin position="98"/>
        <end position="118"/>
    </location>
</feature>
<dbReference type="InterPro" id="IPR052344">
    <property type="entry name" value="Transposase-related"/>
</dbReference>
<evidence type="ECO:0000259" key="2">
    <source>
        <dbReference type="PROSITE" id="PS00028"/>
    </source>
</evidence>
<evidence type="ECO:0000313" key="4">
    <source>
        <dbReference type="Proteomes" id="UP001157910"/>
    </source>
</evidence>
<dbReference type="PROSITE" id="PS00028">
    <property type="entry name" value="ZINC_FINGER_C2H2_1"/>
    <property type="match status" value="1"/>
</dbReference>
<reference evidence="3 4" key="1">
    <citation type="submission" date="2017-05" db="EMBL/GenBank/DDBJ databases">
        <authorList>
            <person name="Varghese N."/>
            <person name="Submissions S."/>
        </authorList>
    </citation>
    <scope>NUCLEOTIDE SEQUENCE [LARGE SCALE GENOMIC DNA]</scope>
    <source>
        <strain evidence="3 4">SM16</strain>
    </source>
</reference>
<feature type="region of interest" description="Disordered" evidence="1">
    <location>
        <begin position="38"/>
        <end position="87"/>
    </location>
</feature>
<organism evidence="3 4">
    <name type="scientific">Novosphingobium panipatense</name>
    <dbReference type="NCBI Taxonomy" id="428991"/>
    <lineage>
        <taxon>Bacteria</taxon>
        <taxon>Pseudomonadati</taxon>
        <taxon>Pseudomonadota</taxon>
        <taxon>Alphaproteobacteria</taxon>
        <taxon>Sphingomonadales</taxon>
        <taxon>Sphingomonadaceae</taxon>
        <taxon>Novosphingobium</taxon>
    </lineage>
</organism>
<dbReference type="Pfam" id="PF03050">
    <property type="entry name" value="DDE_Tnp_IS66"/>
    <property type="match status" value="1"/>
</dbReference>
<dbReference type="RefSeq" id="WP_283407221.1">
    <property type="nucleotide sequence ID" value="NZ_FXUI01000026.1"/>
</dbReference>
<dbReference type="InterPro" id="IPR013087">
    <property type="entry name" value="Znf_C2H2_type"/>
</dbReference>
<sequence>MPPPPLHVLSEAEKNDLLLAQHDMIERMAARISELEALVGKPRKTSKNSHVPPSKDDFGKGGGKGRKAKPGKRPSREGKHRPLAETPDKIERVIAAACGHCGSDVSGQTQRCRHRYDHIDLPPIRPVVTRVELLGRRCRGCGHRYRAPAPAGMEPGTPFGPGIRALLAYLHHSHHVSFERLSRIASELFGLSISQGAIANAFRRMEAGMATA</sequence>
<dbReference type="EMBL" id="FXUI01000026">
    <property type="protein sequence ID" value="SMP82652.1"/>
    <property type="molecule type" value="Genomic_DNA"/>
</dbReference>
<proteinExistence type="predicted"/>
<feature type="compositionally biased region" description="Basic and acidic residues" evidence="1">
    <location>
        <begin position="74"/>
        <end position="87"/>
    </location>
</feature>
<dbReference type="InterPro" id="IPR004291">
    <property type="entry name" value="Transposase_IS66_central"/>
</dbReference>